<organism evidence="2 3">
    <name type="scientific">Hevea brasiliensis</name>
    <name type="common">Para rubber tree</name>
    <name type="synonym">Siphonia brasiliensis</name>
    <dbReference type="NCBI Taxonomy" id="3981"/>
    <lineage>
        <taxon>Eukaryota</taxon>
        <taxon>Viridiplantae</taxon>
        <taxon>Streptophyta</taxon>
        <taxon>Embryophyta</taxon>
        <taxon>Tracheophyta</taxon>
        <taxon>Spermatophyta</taxon>
        <taxon>Magnoliopsida</taxon>
        <taxon>eudicotyledons</taxon>
        <taxon>Gunneridae</taxon>
        <taxon>Pentapetalae</taxon>
        <taxon>rosids</taxon>
        <taxon>fabids</taxon>
        <taxon>Malpighiales</taxon>
        <taxon>Euphorbiaceae</taxon>
        <taxon>Crotonoideae</taxon>
        <taxon>Micrandreae</taxon>
        <taxon>Hevea</taxon>
    </lineage>
</organism>
<dbReference type="InterPro" id="IPR029052">
    <property type="entry name" value="Metallo-depent_PP-like"/>
</dbReference>
<reference evidence="2" key="1">
    <citation type="journal article" date="2023" name="Plant Biotechnol. J.">
        <title>Chromosome-level wild Hevea brasiliensis genome provides new tools for genomic-assisted breeding and valuable loci to elevate rubber yield.</title>
        <authorList>
            <person name="Cheng H."/>
            <person name="Song X."/>
            <person name="Hu Y."/>
            <person name="Wu T."/>
            <person name="Yang Q."/>
            <person name="An Z."/>
            <person name="Feng S."/>
            <person name="Deng Z."/>
            <person name="Wu W."/>
            <person name="Zeng X."/>
            <person name="Tu M."/>
            <person name="Wang X."/>
            <person name="Huang H."/>
        </authorList>
    </citation>
    <scope>NUCLEOTIDE SEQUENCE</scope>
    <source>
        <strain evidence="2">MT/VB/25A 57/8</strain>
    </source>
</reference>
<dbReference type="SUPFAM" id="SSF56300">
    <property type="entry name" value="Metallo-dependent phosphatases"/>
    <property type="match status" value="1"/>
</dbReference>
<keyword evidence="3" id="KW-1185">Reference proteome</keyword>
<keyword evidence="1" id="KW-1133">Transmembrane helix</keyword>
<dbReference type="Proteomes" id="UP001174677">
    <property type="component" value="Chromosome 17"/>
</dbReference>
<dbReference type="Gene3D" id="3.60.21.10">
    <property type="match status" value="1"/>
</dbReference>
<proteinExistence type="predicted"/>
<dbReference type="EMBL" id="JARPOI010000017">
    <property type="protein sequence ID" value="KAJ9141119.1"/>
    <property type="molecule type" value="Genomic_DNA"/>
</dbReference>
<dbReference type="PANTHER" id="PTHR32254">
    <property type="entry name" value="EXPRESSED PROTEIN"/>
    <property type="match status" value="1"/>
</dbReference>
<name>A0ABQ9KL60_HEVBR</name>
<comment type="caution">
    <text evidence="2">The sequence shown here is derived from an EMBL/GenBank/DDBJ whole genome shotgun (WGS) entry which is preliminary data.</text>
</comment>
<dbReference type="PANTHER" id="PTHR32254:SF5">
    <property type="entry name" value="CALCINEURIN-LIKE METALLO-PHOSPHOESTERASE SUPERFAMILY PROTEIN"/>
    <property type="match status" value="1"/>
</dbReference>
<keyword evidence="1" id="KW-0812">Transmembrane</keyword>
<evidence type="ECO:0008006" key="4">
    <source>
        <dbReference type="Google" id="ProtNLM"/>
    </source>
</evidence>
<evidence type="ECO:0000313" key="3">
    <source>
        <dbReference type="Proteomes" id="UP001174677"/>
    </source>
</evidence>
<sequence>MEKKRSWTCTLIVQVSLCIAFYLSLNLGQHQNSIYHTRDGTANTRPLDVYFLSVGGGFRPLNQQIHLLKLMENVAKAYKAKFVVNISELGEDDPLTQNASRLFSSMNIPWYTTRASKGWKVGCFMEQINLTHGKMLTIAGVDTESLQDSMLEGSMNSFGNNQLNWLTQTLEANPNSWLIVVGYHPMVVCEDNEEQTEEKKVYEPLHRIFMTYGVNAYLSRQGCINHDFEDDVDYIGITNPIKSEFYMDSLNGSSVFQKEMNNGFLLHRVSSLEITTYFVTLRGEVVNKIVIQQSGKEVM</sequence>
<keyword evidence="1" id="KW-0472">Membrane</keyword>
<protein>
    <recommendedName>
        <fullName evidence="4">Calcineurin-like phosphoesterase domain-containing protein</fullName>
    </recommendedName>
</protein>
<evidence type="ECO:0000256" key="1">
    <source>
        <dbReference type="SAM" id="Phobius"/>
    </source>
</evidence>
<accession>A0ABQ9KL60</accession>
<gene>
    <name evidence="2" type="ORF">P3X46_031694</name>
</gene>
<feature type="transmembrane region" description="Helical" evidence="1">
    <location>
        <begin position="7"/>
        <end position="25"/>
    </location>
</feature>
<evidence type="ECO:0000313" key="2">
    <source>
        <dbReference type="EMBL" id="KAJ9141119.1"/>
    </source>
</evidence>